<protein>
    <recommendedName>
        <fullName evidence="6 13">Superoxide dismutase</fullName>
        <ecNumber evidence="6 13">1.15.1.1</ecNumber>
    </recommendedName>
</protein>
<dbReference type="InterPro" id="IPR036314">
    <property type="entry name" value="SOD_C_sf"/>
</dbReference>
<dbReference type="Pfam" id="PF02777">
    <property type="entry name" value="Sod_Fe_C"/>
    <property type="match status" value="1"/>
</dbReference>
<feature type="domain" description="Manganese/iron superoxide dismutase N-terminal" evidence="14">
    <location>
        <begin position="20"/>
        <end position="101"/>
    </location>
</feature>
<feature type="binding site" evidence="12">
    <location>
        <position position="181"/>
    </location>
    <ligand>
        <name>Mn(2+)</name>
        <dbReference type="ChEBI" id="CHEBI:29035"/>
    </ligand>
</feature>
<feature type="binding site" evidence="12">
    <location>
        <position position="93"/>
    </location>
    <ligand>
        <name>Mn(2+)</name>
        <dbReference type="ChEBI" id="CHEBI:29035"/>
    </ligand>
</feature>
<keyword evidence="10" id="KW-0464">Manganese</keyword>
<evidence type="ECO:0000256" key="9">
    <source>
        <dbReference type="ARBA" id="ARBA00023128"/>
    </source>
</evidence>
<evidence type="ECO:0000256" key="5">
    <source>
        <dbReference type="ARBA" id="ARBA00011881"/>
    </source>
</evidence>
<keyword evidence="17" id="KW-1185">Reference proteome</keyword>
<feature type="binding site" evidence="12">
    <location>
        <position position="177"/>
    </location>
    <ligand>
        <name>Mn(2+)</name>
        <dbReference type="ChEBI" id="CHEBI:29035"/>
    </ligand>
</feature>
<evidence type="ECO:0000256" key="11">
    <source>
        <dbReference type="ARBA" id="ARBA00049204"/>
    </source>
</evidence>
<dbReference type="FunFam" id="3.55.40.20:FF:000003">
    <property type="entry name" value="Superoxide dismutase [Mn], mitochondrial"/>
    <property type="match status" value="1"/>
</dbReference>
<dbReference type="InterPro" id="IPR036324">
    <property type="entry name" value="Mn/Fe_SOD_N_sf"/>
</dbReference>
<feature type="domain" description="Manganese/iron superoxide dismutase C-terminal" evidence="15">
    <location>
        <begin position="107"/>
        <end position="210"/>
    </location>
</feature>
<dbReference type="InterPro" id="IPR019831">
    <property type="entry name" value="Mn/Fe_SOD_N"/>
</dbReference>
<comment type="function">
    <text evidence="13">Destroys radicals which are normally produced within the cells and which are toxic to biological systems.</text>
</comment>
<evidence type="ECO:0000259" key="14">
    <source>
        <dbReference type="Pfam" id="PF00081"/>
    </source>
</evidence>
<proteinExistence type="inferred from homology"/>
<dbReference type="PANTHER" id="PTHR11404:SF6">
    <property type="entry name" value="SUPEROXIDE DISMUTASE [MN], MITOCHONDRIAL"/>
    <property type="match status" value="1"/>
</dbReference>
<evidence type="ECO:0000256" key="13">
    <source>
        <dbReference type="RuleBase" id="RU000414"/>
    </source>
</evidence>
<dbReference type="Gene3D" id="3.55.40.20">
    <property type="entry name" value="Iron/manganese superoxide dismutase, C-terminal domain"/>
    <property type="match status" value="1"/>
</dbReference>
<evidence type="ECO:0000256" key="6">
    <source>
        <dbReference type="ARBA" id="ARBA00012682"/>
    </source>
</evidence>
<dbReference type="PIRSF" id="PIRSF000349">
    <property type="entry name" value="SODismutase"/>
    <property type="match status" value="1"/>
</dbReference>
<dbReference type="Proteomes" id="UP001153737">
    <property type="component" value="Chromosome 8"/>
</dbReference>
<dbReference type="AlphaFoldDB" id="A0A9N9SI28"/>
<dbReference type="FunFam" id="1.10.287.990:FF:000001">
    <property type="entry name" value="Superoxide dismutase"/>
    <property type="match status" value="1"/>
</dbReference>
<evidence type="ECO:0000256" key="2">
    <source>
        <dbReference type="ARBA" id="ARBA00002170"/>
    </source>
</evidence>
<dbReference type="GO" id="GO:0030145">
    <property type="term" value="F:manganese ion binding"/>
    <property type="evidence" value="ECO:0007669"/>
    <property type="project" value="TreeGrafter"/>
</dbReference>
<accession>A0A9N9SI28</accession>
<evidence type="ECO:0000256" key="8">
    <source>
        <dbReference type="ARBA" id="ARBA00023002"/>
    </source>
</evidence>
<comment type="similarity">
    <text evidence="4 13">Belongs to the iron/manganese superoxide dismutase family.</text>
</comment>
<evidence type="ECO:0000256" key="1">
    <source>
        <dbReference type="ARBA" id="ARBA00001936"/>
    </source>
</evidence>
<evidence type="ECO:0000256" key="12">
    <source>
        <dbReference type="PIRSR" id="PIRSR000349-1"/>
    </source>
</evidence>
<keyword evidence="7 12" id="KW-0479">Metal-binding</keyword>
<dbReference type="GO" id="GO:0098803">
    <property type="term" value="C:respiratory chain complex"/>
    <property type="evidence" value="ECO:0007669"/>
    <property type="project" value="UniProtKB-ARBA"/>
</dbReference>
<dbReference type="SUPFAM" id="SSF54719">
    <property type="entry name" value="Fe,Mn superoxide dismutase (SOD), C-terminal domain"/>
    <property type="match status" value="1"/>
</dbReference>
<reference evidence="16" key="1">
    <citation type="submission" date="2022-01" db="EMBL/GenBank/DDBJ databases">
        <authorList>
            <person name="King R."/>
        </authorList>
    </citation>
    <scope>NUCLEOTIDE SEQUENCE</scope>
</reference>
<dbReference type="PANTHER" id="PTHR11404">
    <property type="entry name" value="SUPEROXIDE DISMUTASE 2"/>
    <property type="match status" value="1"/>
</dbReference>
<dbReference type="GO" id="GO:0042803">
    <property type="term" value="F:protein homodimerization activity"/>
    <property type="evidence" value="ECO:0007669"/>
    <property type="project" value="UniProtKB-ARBA"/>
</dbReference>
<dbReference type="EC" id="1.15.1.1" evidence="6 13"/>
<feature type="binding site" evidence="12">
    <location>
        <position position="45"/>
    </location>
    <ligand>
        <name>Mn(2+)</name>
        <dbReference type="ChEBI" id="CHEBI:29035"/>
    </ligand>
</feature>
<dbReference type="PRINTS" id="PR01703">
    <property type="entry name" value="MNSODISMTASE"/>
</dbReference>
<dbReference type="Pfam" id="PF00081">
    <property type="entry name" value="Sod_Fe_N"/>
    <property type="match status" value="1"/>
</dbReference>
<keyword evidence="8 13" id="KW-0560">Oxidoreductase</keyword>
<dbReference type="OrthoDB" id="239262at2759"/>
<dbReference type="PROSITE" id="PS00088">
    <property type="entry name" value="SOD_MN"/>
    <property type="match status" value="1"/>
</dbReference>
<comment type="subcellular location">
    <subcellularLocation>
        <location evidence="3">Mitochondrion</location>
    </subcellularLocation>
</comment>
<dbReference type="GO" id="GO:0004784">
    <property type="term" value="F:superoxide dismutase activity"/>
    <property type="evidence" value="ECO:0007669"/>
    <property type="project" value="UniProtKB-EC"/>
</dbReference>
<evidence type="ECO:0000259" key="15">
    <source>
        <dbReference type="Pfam" id="PF02777"/>
    </source>
</evidence>
<dbReference type="InterPro" id="IPR019833">
    <property type="entry name" value="Mn/Fe_SOD_BS"/>
</dbReference>
<evidence type="ECO:0000313" key="17">
    <source>
        <dbReference type="Proteomes" id="UP001153737"/>
    </source>
</evidence>
<dbReference type="SUPFAM" id="SSF46609">
    <property type="entry name" value="Fe,Mn superoxide dismutase (SOD), N-terminal domain"/>
    <property type="match status" value="1"/>
</dbReference>
<sequence length="218" mass="24214">MLVLKRFAQHSARNIRARNKHTLPDLPYDYAALEPVVSRDIMCLHHSKHHQTYVTNLNAAEENLKKAIEKGDVSAAIALGPALRFNGGGHLNHSIFWQNLSPSSSEPSAELCKAIEKSFGGIDNMKKQLSAQSIGVQGSGWGWLGYDKTAGLIRIATCGNQDPLQATTGLIPLLGIDVWEHAYYLQYKNVRADYVNAIFDIINWKDVSERLRKAACNM</sequence>
<dbReference type="EMBL" id="OU896714">
    <property type="protein sequence ID" value="CAG9824154.1"/>
    <property type="molecule type" value="Genomic_DNA"/>
</dbReference>
<dbReference type="InterPro" id="IPR001189">
    <property type="entry name" value="Mn/Fe_SOD"/>
</dbReference>
<evidence type="ECO:0000256" key="7">
    <source>
        <dbReference type="ARBA" id="ARBA00022723"/>
    </source>
</evidence>
<dbReference type="InterPro" id="IPR050265">
    <property type="entry name" value="Fe/Mn_Superoxide_Dismutase"/>
</dbReference>
<comment type="catalytic activity">
    <reaction evidence="11 13">
        <text>2 superoxide + 2 H(+) = H2O2 + O2</text>
        <dbReference type="Rhea" id="RHEA:20696"/>
        <dbReference type="ChEBI" id="CHEBI:15378"/>
        <dbReference type="ChEBI" id="CHEBI:15379"/>
        <dbReference type="ChEBI" id="CHEBI:16240"/>
        <dbReference type="ChEBI" id="CHEBI:18421"/>
        <dbReference type="EC" id="1.15.1.1"/>
    </reaction>
</comment>
<comment type="subunit">
    <text evidence="5">Homotetramer.</text>
</comment>
<dbReference type="InterPro" id="IPR019832">
    <property type="entry name" value="Mn/Fe_SOD_C"/>
</dbReference>
<evidence type="ECO:0000256" key="3">
    <source>
        <dbReference type="ARBA" id="ARBA00004173"/>
    </source>
</evidence>
<dbReference type="GO" id="GO:0005739">
    <property type="term" value="C:mitochondrion"/>
    <property type="evidence" value="ECO:0007669"/>
    <property type="project" value="UniProtKB-SubCell"/>
</dbReference>
<evidence type="ECO:0000313" key="16">
    <source>
        <dbReference type="EMBL" id="CAG9824154.1"/>
    </source>
</evidence>
<comment type="function">
    <text evidence="2">Destroys superoxide anion radicals which are normally produced within the cells and which are toxic to biological systems.</text>
</comment>
<keyword evidence="9" id="KW-0496">Mitochondrion</keyword>
<reference evidence="16" key="2">
    <citation type="submission" date="2022-10" db="EMBL/GenBank/DDBJ databases">
        <authorList>
            <consortium name="ENA_rothamsted_submissions"/>
            <consortium name="culmorum"/>
            <person name="King R."/>
        </authorList>
    </citation>
    <scope>NUCLEOTIDE SEQUENCE</scope>
</reference>
<name>A0A9N9SI28_PHACE</name>
<gene>
    <name evidence="16" type="ORF">PHAECO_LOCUS11860</name>
</gene>
<evidence type="ECO:0000256" key="10">
    <source>
        <dbReference type="ARBA" id="ARBA00023211"/>
    </source>
</evidence>
<evidence type="ECO:0000256" key="4">
    <source>
        <dbReference type="ARBA" id="ARBA00008714"/>
    </source>
</evidence>
<organism evidence="16 17">
    <name type="scientific">Phaedon cochleariae</name>
    <name type="common">Mustard beetle</name>
    <dbReference type="NCBI Taxonomy" id="80249"/>
    <lineage>
        <taxon>Eukaryota</taxon>
        <taxon>Metazoa</taxon>
        <taxon>Ecdysozoa</taxon>
        <taxon>Arthropoda</taxon>
        <taxon>Hexapoda</taxon>
        <taxon>Insecta</taxon>
        <taxon>Pterygota</taxon>
        <taxon>Neoptera</taxon>
        <taxon>Endopterygota</taxon>
        <taxon>Coleoptera</taxon>
        <taxon>Polyphaga</taxon>
        <taxon>Cucujiformia</taxon>
        <taxon>Chrysomeloidea</taxon>
        <taxon>Chrysomelidae</taxon>
        <taxon>Chrysomelinae</taxon>
        <taxon>Chrysomelini</taxon>
        <taxon>Phaedon</taxon>
    </lineage>
</organism>
<comment type="cofactor">
    <cofactor evidence="1">
        <name>Mn(2+)</name>
        <dbReference type="ChEBI" id="CHEBI:29035"/>
    </cofactor>
</comment>
<dbReference type="Gene3D" id="1.10.287.990">
    <property type="entry name" value="Fe,Mn superoxide dismutase (SOD) domain"/>
    <property type="match status" value="1"/>
</dbReference>